<dbReference type="GO" id="GO:0015159">
    <property type="term" value="F:polysaccharide transmembrane transporter activity"/>
    <property type="evidence" value="ECO:0007669"/>
    <property type="project" value="InterPro"/>
</dbReference>
<accession>A0A4P8EM95</accession>
<dbReference type="Gene3D" id="3.30.1950.10">
    <property type="entry name" value="wza like domain"/>
    <property type="match status" value="1"/>
</dbReference>
<dbReference type="Pfam" id="PF02563">
    <property type="entry name" value="Poly_export"/>
    <property type="match status" value="1"/>
</dbReference>
<dbReference type="KEGG" id="pseb:EOK75_20300"/>
<dbReference type="PANTHER" id="PTHR33619:SF3">
    <property type="entry name" value="POLYSACCHARIDE EXPORT PROTEIN GFCE-RELATED"/>
    <property type="match status" value="1"/>
</dbReference>
<evidence type="ECO:0000256" key="2">
    <source>
        <dbReference type="SAM" id="SignalP"/>
    </source>
</evidence>
<evidence type="ECO:0000259" key="4">
    <source>
        <dbReference type="Pfam" id="PF10531"/>
    </source>
</evidence>
<evidence type="ECO:0000313" key="6">
    <source>
        <dbReference type="Proteomes" id="UP000298631"/>
    </source>
</evidence>
<dbReference type="EMBL" id="CP039966">
    <property type="protein sequence ID" value="QCO58143.1"/>
    <property type="molecule type" value="Genomic_DNA"/>
</dbReference>
<keyword evidence="1 2" id="KW-0732">Signal</keyword>
<keyword evidence="5" id="KW-0614">Plasmid</keyword>
<evidence type="ECO:0000313" key="5">
    <source>
        <dbReference type="EMBL" id="QCO58143.1"/>
    </source>
</evidence>
<organism evidence="5 6">
    <name type="scientific">Pseudorhodobacter turbinis</name>
    <dbReference type="NCBI Taxonomy" id="2500533"/>
    <lineage>
        <taxon>Bacteria</taxon>
        <taxon>Pseudomonadati</taxon>
        <taxon>Pseudomonadota</taxon>
        <taxon>Alphaproteobacteria</taxon>
        <taxon>Rhodobacterales</taxon>
        <taxon>Paracoccaceae</taxon>
        <taxon>Pseudorhodobacter</taxon>
    </lineage>
</organism>
<keyword evidence="6" id="KW-1185">Reference proteome</keyword>
<dbReference type="OrthoDB" id="197007at2"/>
<feature type="signal peptide" evidence="2">
    <location>
        <begin position="1"/>
        <end position="20"/>
    </location>
</feature>
<dbReference type="InterPro" id="IPR019554">
    <property type="entry name" value="Soluble_ligand-bd"/>
</dbReference>
<name>A0A4P8EM95_9RHOB</name>
<dbReference type="Proteomes" id="UP000298631">
    <property type="component" value="Plasmid unnamed2"/>
</dbReference>
<geneLocation type="plasmid" evidence="5 6">
    <name>unnamed2</name>
</geneLocation>
<reference evidence="5 6" key="1">
    <citation type="submission" date="2019-05" db="EMBL/GenBank/DDBJ databases">
        <title>Pseudorhodobacter turbinis sp. nov., isolated from the gut of the Korean turban shell.</title>
        <authorList>
            <person name="Jeong Y.-S."/>
            <person name="Kang W.-R."/>
            <person name="Bae J.-W."/>
        </authorList>
    </citation>
    <scope>NUCLEOTIDE SEQUENCE [LARGE SCALE GENOMIC DNA]</scope>
    <source>
        <strain evidence="5 6">S12M18</strain>
        <plasmid evidence="5 6">unnamed2</plasmid>
    </source>
</reference>
<evidence type="ECO:0000259" key="3">
    <source>
        <dbReference type="Pfam" id="PF02563"/>
    </source>
</evidence>
<dbReference type="AlphaFoldDB" id="A0A4P8EM95"/>
<dbReference type="Gene3D" id="3.10.560.10">
    <property type="entry name" value="Outer membrane lipoprotein wza domain like"/>
    <property type="match status" value="1"/>
</dbReference>
<evidence type="ECO:0000256" key="1">
    <source>
        <dbReference type="ARBA" id="ARBA00022729"/>
    </source>
</evidence>
<protein>
    <submittedName>
        <fullName evidence="5">Polysaccharide export protein</fullName>
    </submittedName>
</protein>
<dbReference type="Pfam" id="PF10531">
    <property type="entry name" value="SLBB"/>
    <property type="match status" value="1"/>
</dbReference>
<proteinExistence type="predicted"/>
<dbReference type="InterPro" id="IPR003715">
    <property type="entry name" value="Poly_export_N"/>
</dbReference>
<gene>
    <name evidence="5" type="ORF">EOK75_20300</name>
</gene>
<feature type="chain" id="PRO_5020386095" evidence="2">
    <location>
        <begin position="21"/>
        <end position="197"/>
    </location>
</feature>
<feature type="domain" description="Soluble ligand binding" evidence="4">
    <location>
        <begin position="110"/>
        <end position="154"/>
    </location>
</feature>
<feature type="domain" description="Polysaccharide export protein N-terminal" evidence="3">
    <location>
        <begin position="18"/>
        <end position="93"/>
    </location>
</feature>
<dbReference type="InterPro" id="IPR049712">
    <property type="entry name" value="Poly_export"/>
</dbReference>
<sequence>MKAAFAIGIAALLIAGPAAAQSYKIRAGDTLRIEVLEDSSLNRTVLVAPDGRISVPSAGTLRASGQTVETVQNSLTQRLASSFAATPNVFVSLERLAEARTGGAAASISVYVMGEVNKPGKLDVTPNTSVLQMFAVMGGFTKFAATKRIQLRRTNPKTQAESVYTLNYPMIEAGKQSSRAKLMDGDVIVVPQRRLFE</sequence>
<dbReference type="PANTHER" id="PTHR33619">
    <property type="entry name" value="POLYSACCHARIDE EXPORT PROTEIN GFCE-RELATED"/>
    <property type="match status" value="1"/>
</dbReference>